<dbReference type="GO" id="GO:0046540">
    <property type="term" value="C:U4/U6 x U5 tri-snRNP complex"/>
    <property type="evidence" value="ECO:0000318"/>
    <property type="project" value="GO_Central"/>
</dbReference>
<dbReference type="ExpressionAtlas" id="A0A0Q3J3E4">
    <property type="expression patterns" value="baseline"/>
</dbReference>
<gene>
    <name evidence="3" type="primary">LOC100841075</name>
    <name evidence="2" type="ORF">BRADI_1g03990v3</name>
</gene>
<dbReference type="EnsemblPlants" id="KQK12483">
    <property type="protein sequence ID" value="KQK12483"/>
    <property type="gene ID" value="BRADI_1g03990v3"/>
</dbReference>
<proteinExistence type="predicted"/>
<evidence type="ECO:0000313" key="2">
    <source>
        <dbReference type="EMBL" id="KQK12483.1"/>
    </source>
</evidence>
<feature type="region of interest" description="Disordered" evidence="1">
    <location>
        <begin position="101"/>
        <end position="121"/>
    </location>
</feature>
<sequence length="257" mass="28426">MAEEEEASKVLRQEVPREQEEAEACGPSAPAELATANKGRGDGAQGNKIVITEMEEFVLGLQLNQGKRKLEACDVFKEEDGNATSSGALPKDRTGGLAVIKEQAETEEPIKDGEERPVKPDEVLHEVAVGKGLAGALQFLKDRGTLNEGGNRTTGKKNRLVVSKDEPKEIRIERTDEFGRAMTPKEAYRDLSHRFHGKRPGKTKQEKRQRKYQDELKTKRMKSSDTPLMSAEKMREAQVRSKTPFLVLSGNASSPRG</sequence>
<feature type="compositionally biased region" description="Basic and acidic residues" evidence="1">
    <location>
        <begin position="102"/>
        <end position="121"/>
    </location>
</feature>
<dbReference type="KEGG" id="bdi:100841075"/>
<organism evidence="2">
    <name type="scientific">Brachypodium distachyon</name>
    <name type="common">Purple false brome</name>
    <name type="synonym">Trachynia distachya</name>
    <dbReference type="NCBI Taxonomy" id="15368"/>
    <lineage>
        <taxon>Eukaryota</taxon>
        <taxon>Viridiplantae</taxon>
        <taxon>Streptophyta</taxon>
        <taxon>Embryophyta</taxon>
        <taxon>Tracheophyta</taxon>
        <taxon>Spermatophyta</taxon>
        <taxon>Magnoliopsida</taxon>
        <taxon>Liliopsida</taxon>
        <taxon>Poales</taxon>
        <taxon>Poaceae</taxon>
        <taxon>BOP clade</taxon>
        <taxon>Pooideae</taxon>
        <taxon>Stipodae</taxon>
        <taxon>Brachypodieae</taxon>
        <taxon>Brachypodium</taxon>
    </lineage>
</organism>
<dbReference type="PANTHER" id="PTHR14152:SF7">
    <property type="entry name" value="SART-1 FAMILY PROTEIN"/>
    <property type="match status" value="1"/>
</dbReference>
<dbReference type="EMBL" id="CM000880">
    <property type="protein sequence ID" value="KQK12483.1"/>
    <property type="molecule type" value="Genomic_DNA"/>
</dbReference>
<reference evidence="3" key="3">
    <citation type="submission" date="2018-08" db="UniProtKB">
        <authorList>
            <consortium name="EnsemblPlants"/>
        </authorList>
    </citation>
    <scope>IDENTIFICATION</scope>
    <source>
        <strain evidence="3">cv. Bd21</strain>
    </source>
</reference>
<dbReference type="GO" id="GO:0000481">
    <property type="term" value="P:maturation of 5S rRNA"/>
    <property type="evidence" value="ECO:0000318"/>
    <property type="project" value="GO_Central"/>
</dbReference>
<accession>A0A0Q3J3E4</accession>
<protein>
    <recommendedName>
        <fullName evidence="5">SART-1 family protein</fullName>
    </recommendedName>
</protein>
<reference evidence="2 3" key="1">
    <citation type="journal article" date="2010" name="Nature">
        <title>Genome sequencing and analysis of the model grass Brachypodium distachyon.</title>
        <authorList>
            <consortium name="International Brachypodium Initiative"/>
        </authorList>
    </citation>
    <scope>NUCLEOTIDE SEQUENCE [LARGE SCALE GENOMIC DNA]</scope>
    <source>
        <strain evidence="2">Bd21</strain>
        <strain evidence="3">cv. Bd21</strain>
    </source>
</reference>
<evidence type="ECO:0000313" key="3">
    <source>
        <dbReference type="EnsemblPlants" id="KQK12483"/>
    </source>
</evidence>
<dbReference type="STRING" id="15368.A0A0Q3J3E4"/>
<name>A0A0Q3J3E4_BRADI</name>
<feature type="compositionally biased region" description="Basic and acidic residues" evidence="1">
    <location>
        <begin position="7"/>
        <end position="19"/>
    </location>
</feature>
<feature type="compositionally biased region" description="Basic and acidic residues" evidence="1">
    <location>
        <begin position="203"/>
        <end position="218"/>
    </location>
</feature>
<evidence type="ECO:0008006" key="5">
    <source>
        <dbReference type="Google" id="ProtNLM"/>
    </source>
</evidence>
<feature type="region of interest" description="Disordered" evidence="1">
    <location>
        <begin position="177"/>
        <end position="257"/>
    </location>
</feature>
<keyword evidence="4" id="KW-1185">Reference proteome</keyword>
<dbReference type="Proteomes" id="UP000008810">
    <property type="component" value="Chromosome 1"/>
</dbReference>
<dbReference type="PANTHER" id="PTHR14152">
    <property type="entry name" value="SQUAMOUS CELL CARCINOMA ANTIGEN RECOGNISED BY CYTOTOXIC T LYMPHOCYTES"/>
    <property type="match status" value="1"/>
</dbReference>
<dbReference type="Gramene" id="KQK12483">
    <property type="protein sequence ID" value="KQK12483"/>
    <property type="gene ID" value="BRADI_1g03990v3"/>
</dbReference>
<evidence type="ECO:0000256" key="1">
    <source>
        <dbReference type="SAM" id="MobiDB-lite"/>
    </source>
</evidence>
<reference evidence="2" key="2">
    <citation type="submission" date="2017-06" db="EMBL/GenBank/DDBJ databases">
        <title>WGS assembly of Brachypodium distachyon.</title>
        <authorList>
            <consortium name="The International Brachypodium Initiative"/>
            <person name="Lucas S."/>
            <person name="Harmon-Smith M."/>
            <person name="Lail K."/>
            <person name="Tice H."/>
            <person name="Grimwood J."/>
            <person name="Bruce D."/>
            <person name="Barry K."/>
            <person name="Shu S."/>
            <person name="Lindquist E."/>
            <person name="Wang M."/>
            <person name="Pitluck S."/>
            <person name="Vogel J.P."/>
            <person name="Garvin D.F."/>
            <person name="Mockler T.C."/>
            <person name="Schmutz J."/>
            <person name="Rokhsar D."/>
            <person name="Bevan M.W."/>
        </authorList>
    </citation>
    <scope>NUCLEOTIDE SEQUENCE</scope>
    <source>
        <strain evidence="2">Bd21</strain>
    </source>
</reference>
<dbReference type="RefSeq" id="XP_010227778.1">
    <property type="nucleotide sequence ID" value="XM_010229476.2"/>
</dbReference>
<dbReference type="OrthoDB" id="5583at2759"/>
<dbReference type="GO" id="GO:0045292">
    <property type="term" value="P:mRNA cis splicing, via spliceosome"/>
    <property type="evidence" value="ECO:0000318"/>
    <property type="project" value="GO_Central"/>
</dbReference>
<evidence type="ECO:0000313" key="4">
    <source>
        <dbReference type="Proteomes" id="UP000008810"/>
    </source>
</evidence>
<dbReference type="Pfam" id="PF03343">
    <property type="entry name" value="SART-1"/>
    <property type="match status" value="2"/>
</dbReference>
<dbReference type="AlphaFoldDB" id="A0A0Q3J3E4"/>
<dbReference type="GeneID" id="100841075"/>
<dbReference type="InterPro" id="IPR005011">
    <property type="entry name" value="SNU66/SART1"/>
</dbReference>
<feature type="region of interest" description="Disordered" evidence="1">
    <location>
        <begin position="1"/>
        <end position="44"/>
    </location>
</feature>